<dbReference type="Proteomes" id="UP000234474">
    <property type="component" value="Unassembled WGS sequence"/>
</dbReference>
<dbReference type="EMBL" id="MSZS01000007">
    <property type="protein sequence ID" value="PKX90538.1"/>
    <property type="molecule type" value="Genomic_DNA"/>
</dbReference>
<evidence type="ECO:0000313" key="2">
    <source>
        <dbReference type="Proteomes" id="UP000234474"/>
    </source>
</evidence>
<sequence length="92" mass="10324">NAKDKISHELIAAAVSYEAASLYEDQVAENGFYTDLDICPPESHEKAKEVLAAIAGGILDREVETRGLDFMNRERAKRHAEHQLTEAYSQNY</sequence>
<protein>
    <submittedName>
        <fullName evidence="1">Uncharacterized protein</fullName>
    </submittedName>
</protein>
<name>A0A2I1BYT7_ASPN1</name>
<dbReference type="AlphaFoldDB" id="A0A2I1BYT7"/>
<dbReference type="InterPro" id="IPR022234">
    <property type="entry name" value="DUF3759"/>
</dbReference>
<dbReference type="VEuPathDB" id="FungiDB:P174DRAFT_376545"/>
<gene>
    <name evidence="1" type="ORF">P174DRAFT_376545</name>
</gene>
<accession>A0A2I1BYT7</accession>
<dbReference type="Pfam" id="PF12585">
    <property type="entry name" value="DUF3759"/>
    <property type="match status" value="1"/>
</dbReference>
<keyword evidence="2" id="KW-1185">Reference proteome</keyword>
<dbReference type="PANTHER" id="PTHR37450:SF1">
    <property type="entry name" value="CIPC PROTEIN"/>
    <property type="match status" value="1"/>
</dbReference>
<organism evidence="1 2">
    <name type="scientific">Aspergillus novofumigatus (strain IBT 16806)</name>
    <dbReference type="NCBI Taxonomy" id="1392255"/>
    <lineage>
        <taxon>Eukaryota</taxon>
        <taxon>Fungi</taxon>
        <taxon>Dikarya</taxon>
        <taxon>Ascomycota</taxon>
        <taxon>Pezizomycotina</taxon>
        <taxon>Eurotiomycetes</taxon>
        <taxon>Eurotiomycetidae</taxon>
        <taxon>Eurotiales</taxon>
        <taxon>Aspergillaceae</taxon>
        <taxon>Aspergillus</taxon>
        <taxon>Aspergillus subgen. Fumigati</taxon>
    </lineage>
</organism>
<dbReference type="OrthoDB" id="9895617at2759"/>
<dbReference type="OMA" id="AKWSHEL"/>
<proteinExistence type="predicted"/>
<reference evidence="2" key="1">
    <citation type="journal article" date="2018" name="Proc. Natl. Acad. Sci. U.S.A.">
        <title>Linking secondary metabolites to gene clusters through genome sequencing of six diverse Aspergillus species.</title>
        <authorList>
            <person name="Kaerboelling I."/>
            <person name="Vesth T.C."/>
            <person name="Frisvad J.C."/>
            <person name="Nybo J.L."/>
            <person name="Theobald S."/>
            <person name="Kuo A."/>
            <person name="Bowyer P."/>
            <person name="Matsuda Y."/>
            <person name="Mondo S."/>
            <person name="Lyhne E.K."/>
            <person name="Kogle M.E."/>
            <person name="Clum A."/>
            <person name="Lipzen A."/>
            <person name="Salamov A."/>
            <person name="Ngan C.Y."/>
            <person name="Daum C."/>
            <person name="Chiniquy J."/>
            <person name="Barry K."/>
            <person name="LaButti K."/>
            <person name="Haridas S."/>
            <person name="Simmons B.A."/>
            <person name="Magnuson J.K."/>
            <person name="Mortensen U.H."/>
            <person name="Larsen T.O."/>
            <person name="Grigoriev I.V."/>
            <person name="Baker S.E."/>
            <person name="Andersen M.R."/>
        </authorList>
    </citation>
    <scope>NUCLEOTIDE SEQUENCE [LARGE SCALE GENOMIC DNA]</scope>
    <source>
        <strain evidence="2">IBT 16806</strain>
    </source>
</reference>
<comment type="caution">
    <text evidence="1">The sequence shown here is derived from an EMBL/GenBank/DDBJ whole genome shotgun (WGS) entry which is preliminary data.</text>
</comment>
<evidence type="ECO:0000313" key="1">
    <source>
        <dbReference type="EMBL" id="PKX90538.1"/>
    </source>
</evidence>
<dbReference type="GeneID" id="36530023"/>
<feature type="non-terminal residue" evidence="1">
    <location>
        <position position="1"/>
    </location>
</feature>
<dbReference type="PANTHER" id="PTHR37450">
    <property type="entry name" value="CIPC PROTEIN"/>
    <property type="match status" value="1"/>
</dbReference>
<dbReference type="STRING" id="1392255.A0A2I1BYT7"/>
<dbReference type="RefSeq" id="XP_024679133.1">
    <property type="nucleotide sequence ID" value="XM_024822697.1"/>
</dbReference>